<proteinExistence type="predicted"/>
<comment type="caution">
    <text evidence="2">The sequence shown here is derived from an EMBL/GenBank/DDBJ whole genome shotgun (WGS) entry which is preliminary data.</text>
</comment>
<organism evidence="2 3">
    <name type="scientific">Nocardioides potassii</name>
    <dbReference type="NCBI Taxonomy" id="2911371"/>
    <lineage>
        <taxon>Bacteria</taxon>
        <taxon>Bacillati</taxon>
        <taxon>Actinomycetota</taxon>
        <taxon>Actinomycetes</taxon>
        <taxon>Propionibacteriales</taxon>
        <taxon>Nocardioidaceae</taxon>
        <taxon>Nocardioides</taxon>
    </lineage>
</organism>
<accession>A0ABS9HCT2</accession>
<protein>
    <recommendedName>
        <fullName evidence="4">Secreted protein</fullName>
    </recommendedName>
</protein>
<evidence type="ECO:0000256" key="1">
    <source>
        <dbReference type="SAM" id="SignalP"/>
    </source>
</evidence>
<sequence>MLAAIASVLVLAPAPAQAGAGQGTDIDWFWNSGDHDAKARFRSVGEHIDLCKHNVAQVYAEYGIAGGSLTKTYYDGALDTCKDIDWSATDGQSIRVRVCEVKTGIPNDCSDFKYGTA</sequence>
<dbReference type="Proteomes" id="UP001201161">
    <property type="component" value="Unassembled WGS sequence"/>
</dbReference>
<evidence type="ECO:0000313" key="2">
    <source>
        <dbReference type="EMBL" id="MCF6378117.1"/>
    </source>
</evidence>
<keyword evidence="1" id="KW-0732">Signal</keyword>
<evidence type="ECO:0008006" key="4">
    <source>
        <dbReference type="Google" id="ProtNLM"/>
    </source>
</evidence>
<feature type="signal peptide" evidence="1">
    <location>
        <begin position="1"/>
        <end position="18"/>
    </location>
</feature>
<keyword evidence="3" id="KW-1185">Reference proteome</keyword>
<name>A0ABS9HCT2_9ACTN</name>
<dbReference type="EMBL" id="JAKJHZ010000007">
    <property type="protein sequence ID" value="MCF6378117.1"/>
    <property type="molecule type" value="Genomic_DNA"/>
</dbReference>
<feature type="chain" id="PRO_5045090818" description="Secreted protein" evidence="1">
    <location>
        <begin position="19"/>
        <end position="117"/>
    </location>
</feature>
<dbReference type="RefSeq" id="WP_236401874.1">
    <property type="nucleotide sequence ID" value="NZ_JAKJHZ010000007.1"/>
</dbReference>
<evidence type="ECO:0000313" key="3">
    <source>
        <dbReference type="Proteomes" id="UP001201161"/>
    </source>
</evidence>
<gene>
    <name evidence="2" type="ORF">L2K70_10935</name>
</gene>
<reference evidence="2 3" key="1">
    <citation type="submission" date="2022-01" db="EMBL/GenBank/DDBJ databases">
        <title>Nocardioides sp. nov., an actinomycete isolated from mining soil.</title>
        <authorList>
            <person name="Liu L."/>
        </authorList>
    </citation>
    <scope>NUCLEOTIDE SEQUENCE [LARGE SCALE GENOMIC DNA]</scope>
    <source>
        <strain evidence="2 3">KLBMP 9356</strain>
    </source>
</reference>